<dbReference type="AlphaFoldDB" id="A0AAV4CVQ5"/>
<reference evidence="1 2" key="1">
    <citation type="journal article" date="2021" name="Elife">
        <title>Chloroplast acquisition without the gene transfer in kleptoplastic sea slugs, Plakobranchus ocellatus.</title>
        <authorList>
            <person name="Maeda T."/>
            <person name="Takahashi S."/>
            <person name="Yoshida T."/>
            <person name="Shimamura S."/>
            <person name="Takaki Y."/>
            <person name="Nagai Y."/>
            <person name="Toyoda A."/>
            <person name="Suzuki Y."/>
            <person name="Arimoto A."/>
            <person name="Ishii H."/>
            <person name="Satoh N."/>
            <person name="Nishiyama T."/>
            <person name="Hasebe M."/>
            <person name="Maruyama T."/>
            <person name="Minagawa J."/>
            <person name="Obokata J."/>
            <person name="Shigenobu S."/>
        </authorList>
    </citation>
    <scope>NUCLEOTIDE SEQUENCE [LARGE SCALE GENOMIC DNA]</scope>
</reference>
<organism evidence="1 2">
    <name type="scientific">Plakobranchus ocellatus</name>
    <dbReference type="NCBI Taxonomy" id="259542"/>
    <lineage>
        <taxon>Eukaryota</taxon>
        <taxon>Metazoa</taxon>
        <taxon>Spiralia</taxon>
        <taxon>Lophotrochozoa</taxon>
        <taxon>Mollusca</taxon>
        <taxon>Gastropoda</taxon>
        <taxon>Heterobranchia</taxon>
        <taxon>Euthyneura</taxon>
        <taxon>Panpulmonata</taxon>
        <taxon>Sacoglossa</taxon>
        <taxon>Placobranchoidea</taxon>
        <taxon>Plakobranchidae</taxon>
        <taxon>Plakobranchus</taxon>
    </lineage>
</organism>
<name>A0AAV4CVQ5_9GAST</name>
<accession>A0AAV4CVQ5</accession>
<gene>
    <name evidence="1" type="ORF">PoB_006247800</name>
</gene>
<dbReference type="Proteomes" id="UP000735302">
    <property type="component" value="Unassembled WGS sequence"/>
</dbReference>
<dbReference type="EMBL" id="BLXT01007037">
    <property type="protein sequence ID" value="GFO35973.1"/>
    <property type="molecule type" value="Genomic_DNA"/>
</dbReference>
<evidence type="ECO:0000313" key="2">
    <source>
        <dbReference type="Proteomes" id="UP000735302"/>
    </source>
</evidence>
<proteinExistence type="predicted"/>
<sequence length="85" mass="9705">MARNPARSYVYCNVLPQSEAKIHPENSIRRIPVQKARIMTILEDSDDPVVRSIQPQLGNDRKRRLAEAVNRSKGDLKMKEGISFT</sequence>
<comment type="caution">
    <text evidence="1">The sequence shown here is derived from an EMBL/GenBank/DDBJ whole genome shotgun (WGS) entry which is preliminary data.</text>
</comment>
<keyword evidence="2" id="KW-1185">Reference proteome</keyword>
<evidence type="ECO:0000313" key="1">
    <source>
        <dbReference type="EMBL" id="GFO35973.1"/>
    </source>
</evidence>
<protein>
    <submittedName>
        <fullName evidence="1">Uncharacterized protein</fullName>
    </submittedName>
</protein>